<gene>
    <name evidence="1" type="ORF">TASK_LOCUS7567</name>
</gene>
<keyword evidence="2" id="KW-1185">Reference proteome</keyword>
<proteinExistence type="predicted"/>
<dbReference type="EMBL" id="UYRS01018638">
    <property type="protein sequence ID" value="VDK38612.1"/>
    <property type="molecule type" value="Genomic_DNA"/>
</dbReference>
<name>A0A0R3WAI1_TAEAS</name>
<evidence type="ECO:0000313" key="1">
    <source>
        <dbReference type="EMBL" id="VDK38612.1"/>
    </source>
</evidence>
<dbReference type="Proteomes" id="UP000282613">
    <property type="component" value="Unassembled WGS sequence"/>
</dbReference>
<sequence length="179" mass="19807">MNKSPKGMLNVENASIYGLSNALRGCPIELKVKSTSTADYIIGTLCIDLKDFLKVEAIFQISTFFYDWGPNPATLQLFDFKMRLNLSLTLPKIYEENSRALLKLDGTPVVELSRLNFIPPPDADTDDAFYFFTDLAGIFSAGPIGGYIEMRIAEAVQKTLKKLNESMQKNVAKLANPGG</sequence>
<reference evidence="3" key="1">
    <citation type="submission" date="2017-02" db="UniProtKB">
        <authorList>
            <consortium name="WormBaseParasite"/>
        </authorList>
    </citation>
    <scope>IDENTIFICATION</scope>
</reference>
<protein>
    <submittedName>
        <fullName evidence="3">SMP-LTD domain-containing protein</fullName>
    </submittedName>
</protein>
<dbReference type="AlphaFoldDB" id="A0A0R3WAI1"/>
<reference evidence="1 2" key="2">
    <citation type="submission" date="2018-11" db="EMBL/GenBank/DDBJ databases">
        <authorList>
            <consortium name="Pathogen Informatics"/>
        </authorList>
    </citation>
    <scope>NUCLEOTIDE SEQUENCE [LARGE SCALE GENOMIC DNA]</scope>
</reference>
<evidence type="ECO:0000313" key="3">
    <source>
        <dbReference type="WBParaSite" id="TASK_0000756601-mRNA-1"/>
    </source>
</evidence>
<dbReference type="WBParaSite" id="TASK_0000756601-mRNA-1">
    <property type="protein sequence ID" value="TASK_0000756601-mRNA-1"/>
    <property type="gene ID" value="TASK_0000756601"/>
</dbReference>
<evidence type="ECO:0000313" key="2">
    <source>
        <dbReference type="Proteomes" id="UP000282613"/>
    </source>
</evidence>
<organism evidence="3">
    <name type="scientific">Taenia asiatica</name>
    <name type="common">Asian tapeworm</name>
    <dbReference type="NCBI Taxonomy" id="60517"/>
    <lineage>
        <taxon>Eukaryota</taxon>
        <taxon>Metazoa</taxon>
        <taxon>Spiralia</taxon>
        <taxon>Lophotrochozoa</taxon>
        <taxon>Platyhelminthes</taxon>
        <taxon>Cestoda</taxon>
        <taxon>Eucestoda</taxon>
        <taxon>Cyclophyllidea</taxon>
        <taxon>Taeniidae</taxon>
        <taxon>Taenia</taxon>
    </lineage>
</organism>
<dbReference type="OrthoDB" id="6242620at2759"/>
<accession>A0A0R3WAI1</accession>